<dbReference type="AlphaFoldDB" id="A0A6A5WW99"/>
<dbReference type="Pfam" id="PF06658">
    <property type="entry name" value="DUF1168"/>
    <property type="match status" value="1"/>
</dbReference>
<dbReference type="PANTHER" id="PTHR13507:SF0">
    <property type="entry name" value="PRKR-INTERACTING PROTEIN 1"/>
    <property type="match status" value="1"/>
</dbReference>
<proteinExistence type="predicted"/>
<organism evidence="2 3">
    <name type="scientific">Amniculicola lignicola CBS 123094</name>
    <dbReference type="NCBI Taxonomy" id="1392246"/>
    <lineage>
        <taxon>Eukaryota</taxon>
        <taxon>Fungi</taxon>
        <taxon>Dikarya</taxon>
        <taxon>Ascomycota</taxon>
        <taxon>Pezizomycotina</taxon>
        <taxon>Dothideomycetes</taxon>
        <taxon>Pleosporomycetidae</taxon>
        <taxon>Pleosporales</taxon>
        <taxon>Amniculicolaceae</taxon>
        <taxon>Amniculicola</taxon>
    </lineage>
</organism>
<evidence type="ECO:0000313" key="2">
    <source>
        <dbReference type="EMBL" id="KAF2006020.1"/>
    </source>
</evidence>
<gene>
    <name evidence="2" type="ORF">P154DRAFT_482765</name>
</gene>
<dbReference type="GO" id="GO:0003725">
    <property type="term" value="F:double-stranded RNA binding"/>
    <property type="evidence" value="ECO:0007669"/>
    <property type="project" value="InterPro"/>
</dbReference>
<protein>
    <submittedName>
        <fullName evidence="2">DUF1168-domain-containing protein</fullName>
    </submittedName>
</protein>
<dbReference type="GO" id="GO:0005730">
    <property type="term" value="C:nucleolus"/>
    <property type="evidence" value="ECO:0007669"/>
    <property type="project" value="TreeGrafter"/>
</dbReference>
<name>A0A6A5WW99_9PLEO</name>
<dbReference type="GO" id="GO:0019901">
    <property type="term" value="F:protein kinase binding"/>
    <property type="evidence" value="ECO:0007669"/>
    <property type="project" value="TreeGrafter"/>
</dbReference>
<dbReference type="GO" id="GO:0004860">
    <property type="term" value="F:protein kinase inhibitor activity"/>
    <property type="evidence" value="ECO:0007669"/>
    <property type="project" value="TreeGrafter"/>
</dbReference>
<dbReference type="PANTHER" id="PTHR13507">
    <property type="entry name" value="PRKR-INTERACTING PROTEIN 1"/>
    <property type="match status" value="1"/>
</dbReference>
<evidence type="ECO:0000313" key="3">
    <source>
        <dbReference type="Proteomes" id="UP000799779"/>
    </source>
</evidence>
<evidence type="ECO:0000256" key="1">
    <source>
        <dbReference type="SAM" id="MobiDB-lite"/>
    </source>
</evidence>
<feature type="compositionally biased region" description="Basic residues" evidence="1">
    <location>
        <begin position="128"/>
        <end position="145"/>
    </location>
</feature>
<feature type="region of interest" description="Disordered" evidence="1">
    <location>
        <begin position="1"/>
        <end position="30"/>
    </location>
</feature>
<keyword evidence="3" id="KW-1185">Reference proteome</keyword>
<reference evidence="2" key="1">
    <citation type="journal article" date="2020" name="Stud. Mycol.">
        <title>101 Dothideomycetes genomes: a test case for predicting lifestyles and emergence of pathogens.</title>
        <authorList>
            <person name="Haridas S."/>
            <person name="Albert R."/>
            <person name="Binder M."/>
            <person name="Bloem J."/>
            <person name="Labutti K."/>
            <person name="Salamov A."/>
            <person name="Andreopoulos B."/>
            <person name="Baker S."/>
            <person name="Barry K."/>
            <person name="Bills G."/>
            <person name="Bluhm B."/>
            <person name="Cannon C."/>
            <person name="Castanera R."/>
            <person name="Culley D."/>
            <person name="Daum C."/>
            <person name="Ezra D."/>
            <person name="Gonzalez J."/>
            <person name="Henrissat B."/>
            <person name="Kuo A."/>
            <person name="Liang C."/>
            <person name="Lipzen A."/>
            <person name="Lutzoni F."/>
            <person name="Magnuson J."/>
            <person name="Mondo S."/>
            <person name="Nolan M."/>
            <person name="Ohm R."/>
            <person name="Pangilinan J."/>
            <person name="Park H.-J."/>
            <person name="Ramirez L."/>
            <person name="Alfaro M."/>
            <person name="Sun H."/>
            <person name="Tritt A."/>
            <person name="Yoshinaga Y."/>
            <person name="Zwiers L.-H."/>
            <person name="Turgeon B."/>
            <person name="Goodwin S."/>
            <person name="Spatafora J."/>
            <person name="Crous P."/>
            <person name="Grigoriev I."/>
        </authorList>
    </citation>
    <scope>NUCLEOTIDE SEQUENCE</scope>
    <source>
        <strain evidence="2">CBS 123094</strain>
    </source>
</reference>
<feature type="compositionally biased region" description="Basic and acidic residues" evidence="1">
    <location>
        <begin position="87"/>
        <end position="127"/>
    </location>
</feature>
<dbReference type="EMBL" id="ML977561">
    <property type="protein sequence ID" value="KAF2006020.1"/>
    <property type="molecule type" value="Genomic_DNA"/>
</dbReference>
<dbReference type="OrthoDB" id="10067079at2759"/>
<feature type="region of interest" description="Disordered" evidence="1">
    <location>
        <begin position="86"/>
        <end position="204"/>
    </location>
</feature>
<feature type="compositionally biased region" description="Acidic residues" evidence="1">
    <location>
        <begin position="180"/>
        <end position="189"/>
    </location>
</feature>
<dbReference type="InterPro" id="IPR009548">
    <property type="entry name" value="Prkrip1"/>
</dbReference>
<sequence>MSEPIPESIPTSADPRSKRPTKKRALTPRDAIANQVEALFANPDREIKIPTTAAKSLAAPPELVTNVQGSSAGAGSGEFHVYKASRRREYERLRVMDEEVKREEEEKAYAERKLELEQKDREKTERNRLKRAKAKARQEKKRKNGGKGDTGSELDGTPAPEAAIVKKVKRNPAIVRIRDDEEEEEENDGGEVQAEVGLIIHDDD</sequence>
<accession>A0A6A5WW99</accession>
<dbReference type="Proteomes" id="UP000799779">
    <property type="component" value="Unassembled WGS sequence"/>
</dbReference>